<dbReference type="PANTHER" id="PTHR33573">
    <property type="entry name" value="CASP-LIKE PROTEIN 4A4"/>
    <property type="match status" value="1"/>
</dbReference>
<sequence length="164" mass="17454">MATESAQPARGINDSTSSCLIITELVLRVCVGFFTLISLCIIGSAPDFDLEAAFNYLLAAAVLSFLYSGAQIVFVGIHVGKCWTILRANACYIYFTISADLVCCLLLISGTAAAFGKTTDDDPSVYDKLKGLATGSAVLALIAFIVMIPLMVLSGRRVCRPRLS</sequence>
<feature type="transmembrane region" description="Helical" evidence="8">
    <location>
        <begin position="91"/>
        <end position="115"/>
    </location>
</feature>
<reference evidence="10" key="1">
    <citation type="submission" date="2021-01" db="EMBL/GenBank/DDBJ databases">
        <title>Adiantum capillus-veneris genome.</title>
        <authorList>
            <person name="Fang Y."/>
            <person name="Liao Q."/>
        </authorList>
    </citation>
    <scope>NUCLEOTIDE SEQUENCE</scope>
    <source>
        <strain evidence="10">H3</strain>
        <tissue evidence="10">Leaf</tissue>
    </source>
</reference>
<dbReference type="InterPro" id="IPR006702">
    <property type="entry name" value="CASP_dom"/>
</dbReference>
<feature type="transmembrane region" description="Helical" evidence="8">
    <location>
        <begin position="25"/>
        <end position="45"/>
    </location>
</feature>
<comment type="subunit">
    <text evidence="3 8">Homodimer and heterodimers.</text>
</comment>
<name>A0A9D4ZJF7_ADICA</name>
<organism evidence="10 11">
    <name type="scientific">Adiantum capillus-veneris</name>
    <name type="common">Maidenhair fern</name>
    <dbReference type="NCBI Taxonomy" id="13818"/>
    <lineage>
        <taxon>Eukaryota</taxon>
        <taxon>Viridiplantae</taxon>
        <taxon>Streptophyta</taxon>
        <taxon>Embryophyta</taxon>
        <taxon>Tracheophyta</taxon>
        <taxon>Polypodiopsida</taxon>
        <taxon>Polypodiidae</taxon>
        <taxon>Polypodiales</taxon>
        <taxon>Pteridineae</taxon>
        <taxon>Pteridaceae</taxon>
        <taxon>Vittarioideae</taxon>
        <taxon>Adiantum</taxon>
    </lineage>
</organism>
<keyword evidence="5 8" id="KW-0812">Transmembrane</keyword>
<keyword evidence="7 8" id="KW-0472">Membrane</keyword>
<keyword evidence="4 8" id="KW-1003">Cell membrane</keyword>
<accession>A0A9D4ZJF7</accession>
<feature type="transmembrane region" description="Helical" evidence="8">
    <location>
        <begin position="57"/>
        <end position="79"/>
    </location>
</feature>
<comment type="subcellular location">
    <subcellularLocation>
        <location evidence="1 8">Cell membrane</location>
        <topology evidence="1 8">Multi-pass membrane protein</topology>
    </subcellularLocation>
</comment>
<gene>
    <name evidence="10" type="ORF">GOP47_0009206</name>
</gene>
<feature type="domain" description="Casparian strip membrane protein" evidence="9">
    <location>
        <begin position="20"/>
        <end position="145"/>
    </location>
</feature>
<evidence type="ECO:0000256" key="1">
    <source>
        <dbReference type="ARBA" id="ARBA00004651"/>
    </source>
</evidence>
<evidence type="ECO:0000256" key="3">
    <source>
        <dbReference type="ARBA" id="ARBA00011489"/>
    </source>
</evidence>
<dbReference type="OrthoDB" id="685197at2759"/>
<dbReference type="EMBL" id="JABFUD020000009">
    <property type="protein sequence ID" value="KAI5075130.1"/>
    <property type="molecule type" value="Genomic_DNA"/>
</dbReference>
<proteinExistence type="inferred from homology"/>
<evidence type="ECO:0000256" key="6">
    <source>
        <dbReference type="ARBA" id="ARBA00022989"/>
    </source>
</evidence>
<evidence type="ECO:0000256" key="5">
    <source>
        <dbReference type="ARBA" id="ARBA00022692"/>
    </source>
</evidence>
<evidence type="ECO:0000313" key="10">
    <source>
        <dbReference type="EMBL" id="KAI5075130.1"/>
    </source>
</evidence>
<dbReference type="GO" id="GO:0005886">
    <property type="term" value="C:plasma membrane"/>
    <property type="evidence" value="ECO:0007669"/>
    <property type="project" value="UniProtKB-SubCell"/>
</dbReference>
<evidence type="ECO:0000256" key="8">
    <source>
        <dbReference type="RuleBase" id="RU361233"/>
    </source>
</evidence>
<evidence type="ECO:0000259" key="9">
    <source>
        <dbReference type="Pfam" id="PF04535"/>
    </source>
</evidence>
<keyword evidence="6 8" id="KW-1133">Transmembrane helix</keyword>
<dbReference type="Pfam" id="PF04535">
    <property type="entry name" value="CASP_dom"/>
    <property type="match status" value="1"/>
</dbReference>
<keyword evidence="11" id="KW-1185">Reference proteome</keyword>
<evidence type="ECO:0000313" key="11">
    <source>
        <dbReference type="Proteomes" id="UP000886520"/>
    </source>
</evidence>
<dbReference type="AlphaFoldDB" id="A0A9D4ZJF7"/>
<evidence type="ECO:0000256" key="2">
    <source>
        <dbReference type="ARBA" id="ARBA00007651"/>
    </source>
</evidence>
<dbReference type="Proteomes" id="UP000886520">
    <property type="component" value="Chromosome 9"/>
</dbReference>
<feature type="transmembrane region" description="Helical" evidence="8">
    <location>
        <begin position="135"/>
        <end position="153"/>
    </location>
</feature>
<evidence type="ECO:0000256" key="7">
    <source>
        <dbReference type="ARBA" id="ARBA00023136"/>
    </source>
</evidence>
<protein>
    <recommendedName>
        <fullName evidence="8">CASP-like protein</fullName>
    </recommendedName>
</protein>
<dbReference type="PANTHER" id="PTHR33573:SF17">
    <property type="entry name" value="CASP-LIKE PROTEIN 4D1"/>
    <property type="match status" value="1"/>
</dbReference>
<comment type="caution">
    <text evidence="10">The sequence shown here is derived from an EMBL/GenBank/DDBJ whole genome shotgun (WGS) entry which is preliminary data.</text>
</comment>
<comment type="similarity">
    <text evidence="2 8">Belongs to the Casparian strip membrane proteins (CASP) family.</text>
</comment>
<evidence type="ECO:0000256" key="4">
    <source>
        <dbReference type="ARBA" id="ARBA00022475"/>
    </source>
</evidence>